<name>A0A135SJ50_9PEZI</name>
<feature type="chain" id="PRO_5007802340" evidence="1">
    <location>
        <begin position="20"/>
        <end position="1208"/>
    </location>
</feature>
<organism evidence="2 3">
    <name type="scientific">Colletotrichum simmondsii</name>
    <dbReference type="NCBI Taxonomy" id="703756"/>
    <lineage>
        <taxon>Eukaryota</taxon>
        <taxon>Fungi</taxon>
        <taxon>Dikarya</taxon>
        <taxon>Ascomycota</taxon>
        <taxon>Pezizomycotina</taxon>
        <taxon>Sordariomycetes</taxon>
        <taxon>Hypocreomycetidae</taxon>
        <taxon>Glomerellales</taxon>
        <taxon>Glomerellaceae</taxon>
        <taxon>Colletotrichum</taxon>
        <taxon>Colletotrichum acutatum species complex</taxon>
    </lineage>
</organism>
<keyword evidence="1" id="KW-0732">Signal</keyword>
<sequence length="1208" mass="132771">MRLLAFSLVALSWVNHVLSRAVFAHFMVGNTEHYSAADWIDDIKLAQEAHIDAFALNMAKGEPMNAKAIADAFSNAEALGFKLFFSFDYAGRGPFSKEEVITWINKYASSSAYFRYQGKPFVSTFEGPDQAEDWVDIKATTGCFFIPDWSSLGADPAVAKAGGVADGLFSWAGWPWGDHDMETYVDASYRRALKGKPYMMPVSPWFYTNLPGFGKNWLWRGDHLWFDRWIQVNVLMPEFVQIISWNDYGESHHIGPIRDHALVAFDTGKAPYMYSLDHHGWRVFLPFAIDRYKNSKATITYEGVSFWYRPTPKGACSTGGTTGNTVSQVQMEFQSYDIIEDSVFFTILSTEAVTITVTIGGVASKGVLRDLPDGGAGLYHGSAPFDGRTGDVRISVWRKDILIADETGPAIKNDCHNGMTGFDAWAGGSLSSKASRPINTPSLEDEVCIRGVGANDFDVLCRTTCFWGYCPESACVCKATGAQIKLPPQTAGEVFPAEGLNSNYIGLCNYACLYGACPATYCGKTEYPLIEPTVSPFNPPACTSGTGDGEWAAICNFACYNGFCPIHRCKCTSQGPLNFLNPTQTTKAISRIGNDHGLCAFACARGYCPKSVCDASGGDQQGQTDPPVDQVEMPHLDTDCYMFPDCVDLDNTQASSCRDGYKSMSFDRGTCSGNSGRPICCKNSALPMQCTWRGSGGDCNGQCHKGEVTLFESSTGGEPGESGDSKCSRGHKVFCCELKTFKVMTSQFRWTECSEKCTEDEQQVAQAEDLEGKCGLGILTNRYCCKNNPAPFSNCHWVGQGDCADNTCNNKEVTLLLDQGGGNGVLCSWWRKKSLCCTPEEAVFGNGVCPVSQCTLQEGICAPDEFGSLDISDEEDCDDHDDLRRDVQGFSPFSSLNPLTMDEKSLLEKRGERKKFELALYDLTQVLIAMIIYAREYPGQVPGCGSVDIMVYDRKTLTPTQISSRLDTEHNPDAQWIRDFILMVSNGIRPDGLTSVSGRIDARILIRFWNAKFPKGTFPASGASRCIRTPNDYVMDQFGSKGNREPLLLCERKLNIAKGAIFNGANPTSNDNMRLIRDDTLAGDTASEEELFNNIAIAIAVWNYMHHPLALPVVQKNRRNIKAAIVRIASTIPQLANLVLILIEFDSLWYSRAAQRTTEWVTAMLDAIDADLNDLTLAGLAPPNAASIRARVARLRGRISDIRTLPAP</sequence>
<dbReference type="InterPro" id="IPR051130">
    <property type="entry name" value="Mito_struct-func_regulator"/>
</dbReference>
<dbReference type="EMBL" id="JFBX01000554">
    <property type="protein sequence ID" value="KXH35948.1"/>
    <property type="molecule type" value="Genomic_DNA"/>
</dbReference>
<dbReference type="CDD" id="cd11577">
    <property type="entry name" value="GH71"/>
    <property type="match status" value="1"/>
</dbReference>
<dbReference type="Gene3D" id="3.20.20.80">
    <property type="entry name" value="Glycosidases"/>
    <property type="match status" value="1"/>
</dbReference>
<gene>
    <name evidence="2" type="ORF">CSIM01_00662</name>
</gene>
<evidence type="ECO:0000313" key="2">
    <source>
        <dbReference type="EMBL" id="KXH35948.1"/>
    </source>
</evidence>
<dbReference type="Pfam" id="PF03659">
    <property type="entry name" value="Glyco_hydro_71"/>
    <property type="match status" value="1"/>
</dbReference>
<evidence type="ECO:0000313" key="3">
    <source>
        <dbReference type="Proteomes" id="UP000070328"/>
    </source>
</evidence>
<dbReference type="AlphaFoldDB" id="A0A135SJ50"/>
<keyword evidence="3" id="KW-1185">Reference proteome</keyword>
<dbReference type="Proteomes" id="UP000070328">
    <property type="component" value="Unassembled WGS sequence"/>
</dbReference>
<dbReference type="InterPro" id="IPR005197">
    <property type="entry name" value="Glyco_hydro_71"/>
</dbReference>
<accession>A0A135SJ50</accession>
<dbReference type="OrthoDB" id="1046782at2759"/>
<protein>
    <submittedName>
        <fullName evidence="2">Mutanase</fullName>
    </submittedName>
</protein>
<dbReference type="GO" id="GO:0051118">
    <property type="term" value="F:glucan endo-1,3-alpha-glucosidase activity"/>
    <property type="evidence" value="ECO:0007669"/>
    <property type="project" value="InterPro"/>
</dbReference>
<evidence type="ECO:0000256" key="1">
    <source>
        <dbReference type="SAM" id="SignalP"/>
    </source>
</evidence>
<dbReference type="PANTHER" id="PTHR43173:SF33">
    <property type="entry name" value="ASCUS WALL ENDO-1,3-ALPHA-GLUCANASE-RELATED"/>
    <property type="match status" value="1"/>
</dbReference>
<proteinExistence type="predicted"/>
<reference evidence="2 3" key="1">
    <citation type="submission" date="2014-02" db="EMBL/GenBank/DDBJ databases">
        <title>The genome sequence of Colletotrichum simmondsii CBS122122.</title>
        <authorList>
            <person name="Baroncelli R."/>
            <person name="Thon M.R."/>
        </authorList>
    </citation>
    <scope>NUCLEOTIDE SEQUENCE [LARGE SCALE GENOMIC DNA]</scope>
    <source>
        <strain evidence="2 3">CBS122122</strain>
    </source>
</reference>
<comment type="caution">
    <text evidence="2">The sequence shown here is derived from an EMBL/GenBank/DDBJ whole genome shotgun (WGS) entry which is preliminary data.</text>
</comment>
<dbReference type="PANTHER" id="PTHR43173">
    <property type="entry name" value="ABC1 FAMILY PROTEIN"/>
    <property type="match status" value="1"/>
</dbReference>
<feature type="signal peptide" evidence="1">
    <location>
        <begin position="1"/>
        <end position="19"/>
    </location>
</feature>